<dbReference type="Pfam" id="PF07978">
    <property type="entry name" value="NIPSNAP"/>
    <property type="match status" value="1"/>
</dbReference>
<keyword evidence="4" id="KW-1185">Reference proteome</keyword>
<comment type="similarity">
    <text evidence="1">Belongs to the NipSnap family.</text>
</comment>
<dbReference type="InterPro" id="IPR012577">
    <property type="entry name" value="NIPSNAP"/>
</dbReference>
<comment type="caution">
    <text evidence="3">The sequence shown here is derived from an EMBL/GenBank/DDBJ whole genome shotgun (WGS) entry which is preliminary data.</text>
</comment>
<dbReference type="RefSeq" id="WP_038142381.1">
    <property type="nucleotide sequence ID" value="NZ_AQRC01000001.1"/>
</dbReference>
<feature type="domain" description="NIPSNAP" evidence="2">
    <location>
        <begin position="3"/>
        <end position="101"/>
    </location>
</feature>
<dbReference type="OrthoDB" id="4124121at2"/>
<evidence type="ECO:0000313" key="3">
    <source>
        <dbReference type="EMBL" id="KFE36521.1"/>
    </source>
</evidence>
<dbReference type="Gene3D" id="3.30.70.100">
    <property type="match status" value="1"/>
</dbReference>
<reference evidence="3 4" key="2">
    <citation type="journal article" date="2015" name="Antonie Van Leeuwenhoek">
        <title>Thioclava indica sp. nov., isolated from surface seawater of the Indian Ocean.</title>
        <authorList>
            <person name="Liu Y."/>
            <person name="Lai Q."/>
            <person name="Du J."/>
            <person name="Xu H."/>
            <person name="Jiang L."/>
            <person name="Shao Z."/>
        </authorList>
    </citation>
    <scope>NUCLEOTIDE SEQUENCE [LARGE SCALE GENOMIC DNA]</scope>
    <source>
        <strain evidence="3 4">13D2W-2</strain>
    </source>
</reference>
<gene>
    <name evidence="3" type="ORF">DW2_00145</name>
</gene>
<dbReference type="STRING" id="1317124.DW2_00145"/>
<dbReference type="EMBL" id="AQRC01000001">
    <property type="protein sequence ID" value="KFE36521.1"/>
    <property type="molecule type" value="Genomic_DNA"/>
</dbReference>
<dbReference type="AlphaFoldDB" id="A0A085U0M4"/>
<proteinExistence type="inferred from homology"/>
<evidence type="ECO:0000313" key="4">
    <source>
        <dbReference type="Proteomes" id="UP000028607"/>
    </source>
</evidence>
<dbReference type="InterPro" id="IPR051557">
    <property type="entry name" value="NipSnap_domain"/>
</dbReference>
<dbReference type="PANTHER" id="PTHR21017:SF19">
    <property type="entry name" value="PROTEIN NIPSNAP HOMOLOG 3B"/>
    <property type="match status" value="1"/>
</dbReference>
<dbReference type="PANTHER" id="PTHR21017">
    <property type="entry name" value="NIPSNAP-RELATED"/>
    <property type="match status" value="1"/>
</dbReference>
<dbReference type="Proteomes" id="UP000028607">
    <property type="component" value="Unassembled WGS sequence"/>
</dbReference>
<sequence length="103" mass="11825">MIYEQRTYRITPGKAPEFLKLYEAEGLHIITRYAKLAGCWVSDSGVLNAVTFIWAYEDYGHRSAQRAKLGADLEWQNFVPKILSYLVHQESIFLQPAAFSPLD</sequence>
<dbReference type="InterPro" id="IPR011008">
    <property type="entry name" value="Dimeric_a/b-barrel"/>
</dbReference>
<protein>
    <recommendedName>
        <fullName evidence="2">NIPSNAP domain-containing protein</fullName>
    </recommendedName>
</protein>
<evidence type="ECO:0000256" key="1">
    <source>
        <dbReference type="ARBA" id="ARBA00005291"/>
    </source>
</evidence>
<dbReference type="eggNOG" id="ENOG50330K6">
    <property type="taxonomic scope" value="Bacteria"/>
</dbReference>
<organism evidence="3 4">
    <name type="scientific">Thioclava atlantica</name>
    <dbReference type="NCBI Taxonomy" id="1317124"/>
    <lineage>
        <taxon>Bacteria</taxon>
        <taxon>Pseudomonadati</taxon>
        <taxon>Pseudomonadota</taxon>
        <taxon>Alphaproteobacteria</taxon>
        <taxon>Rhodobacterales</taxon>
        <taxon>Paracoccaceae</taxon>
        <taxon>Thioclava</taxon>
    </lineage>
</organism>
<accession>A0A085U0M4</accession>
<dbReference type="SUPFAM" id="SSF54909">
    <property type="entry name" value="Dimeric alpha+beta barrel"/>
    <property type="match status" value="1"/>
</dbReference>
<evidence type="ECO:0000259" key="2">
    <source>
        <dbReference type="Pfam" id="PF07978"/>
    </source>
</evidence>
<reference evidence="4" key="1">
    <citation type="submission" date="2013-04" db="EMBL/GenBank/DDBJ databases">
        <title>Thioclava sp. 13D2W-2 Genome Sequencing.</title>
        <authorList>
            <person name="Lai Q."/>
            <person name="Li G."/>
            <person name="Shao Z."/>
        </authorList>
    </citation>
    <scope>NUCLEOTIDE SEQUENCE [LARGE SCALE GENOMIC DNA]</scope>
    <source>
        <strain evidence="4">13D2W-2</strain>
    </source>
</reference>
<name>A0A085U0M4_9RHOB</name>
<dbReference type="PATRIC" id="fig|1317124.6.peg.24"/>